<dbReference type="InterPro" id="IPR056536">
    <property type="entry name" value="TPR_NUP160_C"/>
</dbReference>
<feature type="domain" description="Nucleoporin Nup120/160 beta-propeller" evidence="4">
    <location>
        <begin position="61"/>
        <end position="540"/>
    </location>
</feature>
<comment type="subcellular location">
    <subcellularLocation>
        <location evidence="1">Nucleus</location>
    </subcellularLocation>
</comment>
<evidence type="ECO:0000259" key="4">
    <source>
        <dbReference type="Pfam" id="PF11715"/>
    </source>
</evidence>
<evidence type="ECO:0000259" key="6">
    <source>
        <dbReference type="Pfam" id="PF23347"/>
    </source>
</evidence>
<evidence type="ECO:0000313" key="9">
    <source>
        <dbReference type="RefSeq" id="XP_014677929.1"/>
    </source>
</evidence>
<dbReference type="Proteomes" id="UP000695022">
    <property type="component" value="Unplaced"/>
</dbReference>
<proteinExistence type="predicted"/>
<dbReference type="Pfam" id="PF23347">
    <property type="entry name" value="TPR_Nup160_C"/>
    <property type="match status" value="1"/>
</dbReference>
<protein>
    <submittedName>
        <fullName evidence="9">Nuclear pore complex protein Nup160-like isoform X1</fullName>
    </submittedName>
</protein>
<keyword evidence="2" id="KW-0813">Transport</keyword>
<dbReference type="InterPro" id="IPR056535">
    <property type="entry name" value="TPR_NUP160_M"/>
</dbReference>
<evidence type="ECO:0000259" key="7">
    <source>
        <dbReference type="Pfam" id="PF23354"/>
    </source>
</evidence>
<dbReference type="GeneID" id="106817749"/>
<accession>A0ABM1F0F8</accession>
<dbReference type="Pfam" id="PF23354">
    <property type="entry name" value="TPR_NUP160_120_M"/>
    <property type="match status" value="1"/>
</dbReference>
<dbReference type="Pfam" id="PF23345">
    <property type="entry name" value="NUP160_helical"/>
    <property type="match status" value="1"/>
</dbReference>
<sequence>MAETCFREIAQVKRNLQPVEEIIIPTGASQSLLQDVKFPECAGSYAYKDSCSIGSFLNNQFITWKVSGEVLEVSEDSLDYNLIGNSIKFRFQGSPVLDGVTIHETNTHVVFLVATVSSVHRLLFPHPKNFNRQGHGQKQSSEATMASIFVSFTHYDPKVPSNFAQVVLSSSAGETNIPHCCASWLTTKDEAVFALGKSTGGIVLITLPPVGLHGLATHCELQQPSVMHRLWTGLVPQMIRGKPEHSDSPISLCAHPTGQDVLIFALCRDIKLRIWSAKNQECVMTTDVVSHAAGEHALMSGSQNHMLRKAYSQSQNCLYLAAFLCFKTQCQFNVFKPSYISGQYQLDLIATIYGAQGDLIDFQLSTTHLWSLWANKDGDTVVSCAPLNGRTSTENIQVFLNKTQSMVLPGHGDVAERFMEEIFRPGQFTQQTIVKVVNMTRRLGVTGSTLEAVDVQALHEKVLAAVDYEARTCQTEDFDLLENELYEAQAQAWTNFYSSCIQYNKVGMKPLGIGLDSETGQMLLLNRQAVSYIRPCDTLEHLDLAEPGNKLYFQFLQANMQNIDTNSWQDVAILMECMHIFGRFCEQTTELYSSFEQDMKYNTMPECIADKIVVAVISKMETDGSEDSCLHKLSKLIQGMSDVAGAIDTVLELLDLAHGHPEGLQVENTIIEVAKSHGTRRLLSSQSAVRMLGICFFQLAETRFSICRDLLIMQVFLTTLDNRSGLSLEMIKRLKSECIMRTAVMLRASAVLRWISTTSAVPVPSSQLESSVRQLGVLQITGLMERSQNNRYDDGVTLAELFIDGVGGNMARGLMIQNGFLTDELSSSWKQASIPLVTFISQLVWPVSIGFVFPEFLLVKCQYSALMEYIKMVDSWCDWNPASRHFLLAFCYLNLGEPYKACDLFLKAGDSIQSYEPFLMRLLGETDSDSKESLRVLFYLKVTRLLEEFDLPDVVLSFATAVINSAQVDNPNVPTLWSLIFKYHLELGHYDEAYSALNSNPDATRHKDCLRQFIIVLCERKELSLLVSFPYIDLQADVVRILESRSRSVQLTTHSYYELLYSFHMLRGDYRKAGSVMYEYGRRLGQEVAGMQALQQQVRCYLTAMNALRVGSPEYAWIVRPAHNVKNTKHEPSPWSKYEDVEGDEPKPCFESKVQVLELADIEKEYLLLNNMLKLMMKGVDLSSIAGRPPTPFEVVSMLCTAGMFDSAILVCEAFQLSKVSVFEALTSRCVRLSQNCGNMGDNNYTVEAWEWLDNNEIDITHPAKEITSSEQAWRLLQMYLEKHPDYCGSAQLRCIATRLLCLGITLPSWLSAIYKRVNAAELLRLYIDYDLLTDAASLVIEYINAALGNGKEHFNLKTALHSTTPPVWLPYSEIDQLLLVMKSVQHDALYIKLYEDLRLKLADYHRTVETVSQDYVRAASKRKNVAEI</sequence>
<evidence type="ECO:0000256" key="3">
    <source>
        <dbReference type="ARBA" id="ARBA00023242"/>
    </source>
</evidence>
<name>A0ABM1F0F8_PRICU</name>
<dbReference type="Pfam" id="PF11715">
    <property type="entry name" value="Beta-prop_Nup120_160"/>
    <property type="match status" value="1"/>
</dbReference>
<feature type="domain" description="NUP160 C-terminal TPR" evidence="6">
    <location>
        <begin position="1158"/>
        <end position="1419"/>
    </location>
</feature>
<keyword evidence="3" id="KW-0539">Nucleus</keyword>
<dbReference type="InterPro" id="IPR021717">
    <property type="entry name" value="Nucleoporin_Nup160"/>
</dbReference>
<dbReference type="RefSeq" id="XP_014677929.1">
    <property type="nucleotide sequence ID" value="XM_014822443.1"/>
</dbReference>
<keyword evidence="8" id="KW-1185">Reference proteome</keyword>
<dbReference type="InterPro" id="IPR059141">
    <property type="entry name" value="Beta-prop_Nup120_160"/>
</dbReference>
<dbReference type="PANTHER" id="PTHR21286:SF0">
    <property type="entry name" value="NUCLEAR PORE COMPLEX PROTEIN NUP160"/>
    <property type="match status" value="1"/>
</dbReference>
<evidence type="ECO:0000256" key="1">
    <source>
        <dbReference type="ARBA" id="ARBA00004123"/>
    </source>
</evidence>
<organism evidence="8 9">
    <name type="scientific">Priapulus caudatus</name>
    <name type="common">Priapulid worm</name>
    <dbReference type="NCBI Taxonomy" id="37621"/>
    <lineage>
        <taxon>Eukaryota</taxon>
        <taxon>Metazoa</taxon>
        <taxon>Ecdysozoa</taxon>
        <taxon>Scalidophora</taxon>
        <taxon>Priapulida</taxon>
        <taxon>Priapulimorpha</taxon>
        <taxon>Priapulimorphida</taxon>
        <taxon>Priapulidae</taxon>
        <taxon>Priapulus</taxon>
    </lineage>
</organism>
<dbReference type="InterPro" id="IPR056547">
    <property type="entry name" value="NUP160_helical"/>
</dbReference>
<dbReference type="PANTHER" id="PTHR21286">
    <property type="entry name" value="NUCLEAR PORE COMPLEX PROTEIN NUP160"/>
    <property type="match status" value="1"/>
</dbReference>
<reference evidence="9" key="1">
    <citation type="submission" date="2025-08" db="UniProtKB">
        <authorList>
            <consortium name="RefSeq"/>
        </authorList>
    </citation>
    <scope>IDENTIFICATION</scope>
</reference>
<gene>
    <name evidence="9" type="primary">LOC106817749</name>
</gene>
<evidence type="ECO:0000256" key="2">
    <source>
        <dbReference type="ARBA" id="ARBA00022448"/>
    </source>
</evidence>
<evidence type="ECO:0000259" key="5">
    <source>
        <dbReference type="Pfam" id="PF23345"/>
    </source>
</evidence>
<feature type="domain" description="NUP160 middle TPR" evidence="7">
    <location>
        <begin position="845"/>
        <end position="1109"/>
    </location>
</feature>
<evidence type="ECO:0000313" key="8">
    <source>
        <dbReference type="Proteomes" id="UP000695022"/>
    </source>
</evidence>
<feature type="domain" description="NUP160 helical" evidence="5">
    <location>
        <begin position="564"/>
        <end position="802"/>
    </location>
</feature>